<evidence type="ECO:0000256" key="2">
    <source>
        <dbReference type="SAM" id="Phobius"/>
    </source>
</evidence>
<feature type="transmembrane region" description="Helical" evidence="2">
    <location>
        <begin position="247"/>
        <end position="268"/>
    </location>
</feature>
<sequence>MTNLFRLGQQATQNATQAVQDAQENTPPQDVQVAPLSFDAILNSIPCRVTVEQNQNKTDKAPKSEIGPNAEVWKRYVLETDRADKELVEGWNNSLDMLLIFVRSLASVRLTSNVRLMWSQAALFSAISTAFILESTQDLKPDYAEVSAHTLAAILAAVSSGSTANSSDIPTMDQSEFLPSSAAIQVNILWFTSLSLSVAVALIAIVAKDWCYQFMATRTGPALVQGRRRQLRWEGIEQWRMREILNVLPLMMHAALLLFAIGLSLYLWDINPRVALPVVVTTVAVGVFYFVTLLLPLFFRYCPFTTGPMKLILPYWYKIARPTLKLVLQCLGWLVVPFVTLFAVMKRCLKRSPTRRWNLKAEGRKSGLRHWAAQLSFSGCWEESKQVVAGRVKLISDRFMVDRSQLDRQDTPMDATTSSMLGWMIAQCENLDSVDIALQSLTCTKTWLPRVPLQKCGAFEATFMRLSTDLVAWRSIRDSKGPESEKMKESVLLQSQCLSLMSQTEVIKQPDGYLDILHKTRPLGVCRVIDQCWNTDGNYRQASKELGSLSLHLSDQWERDNDWREQLQRQWKLIDMINKKVVDLPVADVTHLVGGTAKSYIYAPDQSPTPLIVLLNTQPYSQDRDLCRMIGIALTMAYIEKHGSHSRDLTTNRVPQESRAMKTYLDLTTTAPTDERGHTCEQLLLYVLLCALPDCLESKESSDMQAVVDIICDQERRILQPSSLRHAYLTLPQDSLITLINLVFPDMDSGTHITPPVITTPSRTSGDVAIEMRDPPPTAALELDKVEPSSTVKMDPNDPSSLKLAKCLLAFARNVSYQYYYQDDSTPWKPAEDTLHSAVDAIIRSNLHIHAYHTIHSQTGDLVPYCMSFLWRFTWALLKKWCRTIGSIELDIPSVLGPLRVSQGDLPVYVDGMGYTESWMEKIRLACEQSPQSVLDSQILDWMINFYIVNSERDHGPSTADASGSEPPKTWLSILQDLQKACEDKVAQSVPNTNQDRQPHETPPAEGANDRSDQTDAGEVARDGEPKDGDRTHAEMQLDRLPPELL</sequence>
<evidence type="ECO:0000256" key="1">
    <source>
        <dbReference type="SAM" id="MobiDB-lite"/>
    </source>
</evidence>
<evidence type="ECO:0000259" key="3">
    <source>
        <dbReference type="Pfam" id="PF20153"/>
    </source>
</evidence>
<dbReference type="AlphaFoldDB" id="A0A8H7LI68"/>
<reference evidence="4" key="1">
    <citation type="submission" date="2020-09" db="EMBL/GenBank/DDBJ databases">
        <title>Comparative genome analyses of four rice-infecting Rhizoctonia solani isolates reveal extensive enrichment of homogalacturonan modification genes.</title>
        <authorList>
            <person name="Lee D.-Y."/>
            <person name="Jeon J."/>
            <person name="Kim K.-T."/>
            <person name="Cheong K."/>
            <person name="Song H."/>
            <person name="Choi G."/>
            <person name="Ko J."/>
            <person name="Opiyo S.O."/>
            <person name="Zuo S."/>
            <person name="Madhav S."/>
            <person name="Lee Y.-H."/>
            <person name="Wang G.-L."/>
        </authorList>
    </citation>
    <scope>NUCLEOTIDE SEQUENCE</scope>
    <source>
        <strain evidence="4">AG1-IA YN-7</strain>
    </source>
</reference>
<dbReference type="EMBL" id="JACYCC010000089">
    <property type="protein sequence ID" value="KAF8675638.1"/>
    <property type="molecule type" value="Genomic_DNA"/>
</dbReference>
<feature type="domain" description="DUF6535" evidence="3">
    <location>
        <begin position="73"/>
        <end position="268"/>
    </location>
</feature>
<keyword evidence="2" id="KW-1133">Transmembrane helix</keyword>
<protein>
    <recommendedName>
        <fullName evidence="3">DUF6535 domain-containing protein</fullName>
    </recommendedName>
</protein>
<gene>
    <name evidence="4" type="ORF">RHS04_06653</name>
</gene>
<comment type="caution">
    <text evidence="4">The sequence shown here is derived from an EMBL/GenBank/DDBJ whole genome shotgun (WGS) entry which is preliminary data.</text>
</comment>
<dbReference type="Proteomes" id="UP000650582">
    <property type="component" value="Unassembled WGS sequence"/>
</dbReference>
<feature type="compositionally biased region" description="Basic and acidic residues" evidence="1">
    <location>
        <begin position="1008"/>
        <end position="1046"/>
    </location>
</feature>
<evidence type="ECO:0000313" key="4">
    <source>
        <dbReference type="EMBL" id="KAF8675638.1"/>
    </source>
</evidence>
<name>A0A8H7LI68_9AGAM</name>
<feature type="transmembrane region" description="Helical" evidence="2">
    <location>
        <begin position="323"/>
        <end position="345"/>
    </location>
</feature>
<keyword evidence="2" id="KW-0472">Membrane</keyword>
<proteinExistence type="predicted"/>
<evidence type="ECO:0000313" key="5">
    <source>
        <dbReference type="Proteomes" id="UP000650582"/>
    </source>
</evidence>
<dbReference type="Pfam" id="PF20153">
    <property type="entry name" value="DUF6535"/>
    <property type="match status" value="1"/>
</dbReference>
<accession>A0A8H7LI68</accession>
<feature type="transmembrane region" description="Helical" evidence="2">
    <location>
        <begin position="274"/>
        <end position="302"/>
    </location>
</feature>
<feature type="transmembrane region" description="Helical" evidence="2">
    <location>
        <begin position="188"/>
        <end position="207"/>
    </location>
</feature>
<organism evidence="4 5">
    <name type="scientific">Rhizoctonia solani</name>
    <dbReference type="NCBI Taxonomy" id="456999"/>
    <lineage>
        <taxon>Eukaryota</taxon>
        <taxon>Fungi</taxon>
        <taxon>Dikarya</taxon>
        <taxon>Basidiomycota</taxon>
        <taxon>Agaricomycotina</taxon>
        <taxon>Agaricomycetes</taxon>
        <taxon>Cantharellales</taxon>
        <taxon>Ceratobasidiaceae</taxon>
        <taxon>Rhizoctonia</taxon>
    </lineage>
</organism>
<keyword evidence="2" id="KW-0812">Transmembrane</keyword>
<feature type="region of interest" description="Disordered" evidence="1">
    <location>
        <begin position="984"/>
        <end position="1046"/>
    </location>
</feature>
<dbReference type="InterPro" id="IPR045338">
    <property type="entry name" value="DUF6535"/>
</dbReference>